<reference evidence="2 3" key="1">
    <citation type="submission" date="2012-05" db="EMBL/GenBank/DDBJ databases">
        <title>Recombination and specialization in a pathogen metapopulation.</title>
        <authorList>
            <person name="Gardiner A."/>
            <person name="Kemen E."/>
            <person name="Schultz-Larsen T."/>
            <person name="MacLean D."/>
            <person name="Van Oosterhout C."/>
            <person name="Jones J.D.G."/>
        </authorList>
    </citation>
    <scope>NUCLEOTIDE SEQUENCE [LARGE SCALE GENOMIC DNA]</scope>
    <source>
        <strain evidence="2 3">Ac Nc2</strain>
    </source>
</reference>
<comment type="caution">
    <text evidence="2">The sequence shown here is derived from an EMBL/GenBank/DDBJ whole genome shotgun (WGS) entry which is preliminary data.</text>
</comment>
<evidence type="ECO:0000313" key="2">
    <source>
        <dbReference type="EMBL" id="CCI43689.1"/>
    </source>
</evidence>
<keyword evidence="3" id="KW-1185">Reference proteome</keyword>
<evidence type="ECO:0008006" key="4">
    <source>
        <dbReference type="Google" id="ProtNLM"/>
    </source>
</evidence>
<evidence type="ECO:0000313" key="3">
    <source>
        <dbReference type="Proteomes" id="UP000053237"/>
    </source>
</evidence>
<gene>
    <name evidence="2" type="ORF">BN9_044730</name>
</gene>
<feature type="region of interest" description="Disordered" evidence="1">
    <location>
        <begin position="70"/>
        <end position="109"/>
    </location>
</feature>
<dbReference type="EMBL" id="CAIX01000054">
    <property type="protein sequence ID" value="CCI43689.1"/>
    <property type="molecule type" value="Genomic_DNA"/>
</dbReference>
<accession>A0A024GAJ2</accession>
<dbReference type="Proteomes" id="UP000053237">
    <property type="component" value="Unassembled WGS sequence"/>
</dbReference>
<protein>
    <recommendedName>
        <fullName evidence="4">PIN domain-containing protein</fullName>
    </recommendedName>
</protein>
<proteinExistence type="predicted"/>
<dbReference type="InParanoid" id="A0A024GAJ2"/>
<sequence length="109" mass="12267">MTFVLDTSYLLSSIQSENALKNHRSIAGIMVPAHRLLVDSPVLVEILLREKRRTKGEGIEHVSHFFHTIDTTDSNTSHHSIEEKRPSGYVQHNDNPVRAHPNQFGGSDV</sequence>
<evidence type="ECO:0000256" key="1">
    <source>
        <dbReference type="SAM" id="MobiDB-lite"/>
    </source>
</evidence>
<dbReference type="AlphaFoldDB" id="A0A024GAJ2"/>
<name>A0A024GAJ2_9STRA</name>
<organism evidence="2 3">
    <name type="scientific">Albugo candida</name>
    <dbReference type="NCBI Taxonomy" id="65357"/>
    <lineage>
        <taxon>Eukaryota</taxon>
        <taxon>Sar</taxon>
        <taxon>Stramenopiles</taxon>
        <taxon>Oomycota</taxon>
        <taxon>Peronosporomycetes</taxon>
        <taxon>Albuginales</taxon>
        <taxon>Albuginaceae</taxon>
        <taxon>Albugo</taxon>
    </lineage>
</organism>